<sequence length="244" mass="27941">MVVYSVILPTYNEKENLPYLISMLVDVFKKHQLNFEILVVDDNSPDGTAATYRRLQRVFRGEKLVCFILWLLLLQRPGKLGLGSAYMDGLKHTTGDFIILMDADFSHHPRYIPEFIRKQEEADYDVITGSRYIEGGGVCGWDFKRILISRGANFLAQTLLNPGVSDLTGSFRLFKRPVLEDLMKRITSKGYVFQMEVAVRARSLGYSIGEVPITFVDRLYGESKLGGHEIWQYLKGLLTLFWTI</sequence>
<evidence type="ECO:0000256" key="2">
    <source>
        <dbReference type="ARBA" id="ARBA00001936"/>
    </source>
</evidence>
<reference evidence="15 16" key="1">
    <citation type="journal article" date="2017" name="Int. J. Parasitol.">
        <title>The genome of the protozoan parasite Cystoisospora suis and a reverse vaccinology approach to identify vaccine candidates.</title>
        <authorList>
            <person name="Palmieri N."/>
            <person name="Shrestha A."/>
            <person name="Ruttkowski B."/>
            <person name="Beck T."/>
            <person name="Vogl C."/>
            <person name="Tomley F."/>
            <person name="Blake D.P."/>
            <person name="Joachim A."/>
        </authorList>
    </citation>
    <scope>NUCLEOTIDE SEQUENCE [LARGE SCALE GENOMIC DNA]</scope>
    <source>
        <strain evidence="15 16">Wien I</strain>
    </source>
</reference>
<evidence type="ECO:0000256" key="10">
    <source>
        <dbReference type="ARBA" id="ARBA00022824"/>
    </source>
</evidence>
<feature type="domain" description="Glycosyltransferase 2-like" evidence="14">
    <location>
        <begin position="5"/>
        <end position="182"/>
    </location>
</feature>
<evidence type="ECO:0000256" key="12">
    <source>
        <dbReference type="ARBA" id="ARBA00023211"/>
    </source>
</evidence>
<dbReference type="GO" id="GO:0004582">
    <property type="term" value="F:dolichyl-phosphate beta-D-mannosyltransferase activity"/>
    <property type="evidence" value="ECO:0007669"/>
    <property type="project" value="UniProtKB-UniRule"/>
</dbReference>
<dbReference type="Pfam" id="PF00535">
    <property type="entry name" value="Glycos_transf_2"/>
    <property type="match status" value="1"/>
</dbReference>
<dbReference type="RefSeq" id="XP_067925393.1">
    <property type="nucleotide sequence ID" value="XM_068062631.1"/>
</dbReference>
<dbReference type="GO" id="GO:0006488">
    <property type="term" value="P:dolichol-linked oligosaccharide biosynthetic process"/>
    <property type="evidence" value="ECO:0007669"/>
    <property type="project" value="TreeGrafter"/>
</dbReference>
<dbReference type="GO" id="GO:0006720">
    <property type="term" value="P:isoprenoid metabolic process"/>
    <property type="evidence" value="ECO:0007669"/>
    <property type="project" value="UniProtKB-ARBA"/>
</dbReference>
<proteinExistence type="inferred from homology"/>
<dbReference type="CDD" id="cd06442">
    <property type="entry name" value="DPM1_like"/>
    <property type="match status" value="1"/>
</dbReference>
<keyword evidence="10 13" id="KW-0256">Endoplasmic reticulum</keyword>
<dbReference type="GO" id="GO:0005789">
    <property type="term" value="C:endoplasmic reticulum membrane"/>
    <property type="evidence" value="ECO:0007669"/>
    <property type="project" value="TreeGrafter"/>
</dbReference>
<dbReference type="GeneID" id="94425842"/>
<comment type="subunit">
    <text evidence="13">Component of the dolichol-phosphate mannose (DPM) synthase complex.</text>
</comment>
<dbReference type="GO" id="GO:0006066">
    <property type="term" value="P:alcohol metabolic process"/>
    <property type="evidence" value="ECO:0007669"/>
    <property type="project" value="UniProtKB-ARBA"/>
</dbReference>
<keyword evidence="7 13" id="KW-0328">Glycosyltransferase</keyword>
<comment type="function">
    <text evidence="13">Transfers mannose from GDP-mannose to dolichol monophosphate to form dolichol phosphate mannose (Dol-P-Man) which is the mannosyl donor in pathways leading to N-glycosylation, glycosyl phosphatidylinositol membrane anchoring, and O-mannosylation of proteins.</text>
</comment>
<dbReference type="FunFam" id="3.90.550.10:FF:000036">
    <property type="entry name" value="Dolichol-phosphate mannosyltransferase subunit 1"/>
    <property type="match status" value="1"/>
</dbReference>
<evidence type="ECO:0000256" key="4">
    <source>
        <dbReference type="ARBA" id="ARBA00004240"/>
    </source>
</evidence>
<dbReference type="SUPFAM" id="SSF53448">
    <property type="entry name" value="Nucleotide-diphospho-sugar transferases"/>
    <property type="match status" value="1"/>
</dbReference>
<name>A0A2C6L837_9APIC</name>
<evidence type="ECO:0000256" key="8">
    <source>
        <dbReference type="ARBA" id="ARBA00022679"/>
    </source>
</evidence>
<dbReference type="GO" id="GO:0035269">
    <property type="term" value="P:protein O-linked glycosylation via mannose"/>
    <property type="evidence" value="ECO:0007669"/>
    <property type="project" value="TreeGrafter"/>
</dbReference>
<dbReference type="AlphaFoldDB" id="A0A2C6L837"/>
<dbReference type="InterPro" id="IPR001173">
    <property type="entry name" value="Glyco_trans_2-like"/>
</dbReference>
<evidence type="ECO:0000256" key="1">
    <source>
        <dbReference type="ARBA" id="ARBA00001913"/>
    </source>
</evidence>
<evidence type="ECO:0000313" key="15">
    <source>
        <dbReference type="EMBL" id="PHJ23718.1"/>
    </source>
</evidence>
<dbReference type="EC" id="2.4.1.83" evidence="13"/>
<gene>
    <name evidence="15" type="ORF">CSUI_002430</name>
</gene>
<dbReference type="InterPro" id="IPR039528">
    <property type="entry name" value="DPM1-like"/>
</dbReference>
<dbReference type="OrthoDB" id="2603at2759"/>
<protein>
    <recommendedName>
        <fullName evidence="13">Dolichol-phosphate mannosyltransferase subunit 1</fullName>
        <ecNumber evidence="13">2.4.1.83</ecNumber>
    </recommendedName>
</protein>
<comment type="subcellular location">
    <subcellularLocation>
        <location evidence="4 13">Endoplasmic reticulum</location>
    </subcellularLocation>
</comment>
<dbReference type="PANTHER" id="PTHR43398">
    <property type="entry name" value="DOLICHOL-PHOSPHATE MANNOSYLTRANSFERASE SUBUNIT 1"/>
    <property type="match status" value="1"/>
</dbReference>
<dbReference type="GO" id="GO:0046872">
    <property type="term" value="F:metal ion binding"/>
    <property type="evidence" value="ECO:0007669"/>
    <property type="project" value="UniProtKB-KW"/>
</dbReference>
<comment type="pathway">
    <text evidence="5 13">Protein modification; protein glycosylation.</text>
</comment>
<keyword evidence="11" id="KW-0460">Magnesium</keyword>
<dbReference type="PANTHER" id="PTHR43398:SF1">
    <property type="entry name" value="DOLICHOL-PHOSPHATE MANNOSYLTRANSFERASE SUBUNIT 1"/>
    <property type="match status" value="1"/>
</dbReference>
<comment type="caution">
    <text evidence="15">The sequence shown here is derived from an EMBL/GenBank/DDBJ whole genome shotgun (WGS) entry which is preliminary data.</text>
</comment>
<dbReference type="VEuPathDB" id="ToxoDB:CSUI_002430"/>
<evidence type="ECO:0000256" key="7">
    <source>
        <dbReference type="ARBA" id="ARBA00022676"/>
    </source>
</evidence>
<evidence type="ECO:0000256" key="3">
    <source>
        <dbReference type="ARBA" id="ARBA00001946"/>
    </source>
</evidence>
<accession>A0A2C6L837</accession>
<comment type="cofactor">
    <cofactor evidence="3">
        <name>Mg(2+)</name>
        <dbReference type="ChEBI" id="CHEBI:18420"/>
    </cofactor>
</comment>
<evidence type="ECO:0000313" key="16">
    <source>
        <dbReference type="Proteomes" id="UP000221165"/>
    </source>
</evidence>
<organism evidence="15 16">
    <name type="scientific">Cystoisospora suis</name>
    <dbReference type="NCBI Taxonomy" id="483139"/>
    <lineage>
        <taxon>Eukaryota</taxon>
        <taxon>Sar</taxon>
        <taxon>Alveolata</taxon>
        <taxon>Apicomplexa</taxon>
        <taxon>Conoidasida</taxon>
        <taxon>Coccidia</taxon>
        <taxon>Eucoccidiorida</taxon>
        <taxon>Eimeriorina</taxon>
        <taxon>Sarcocystidae</taxon>
        <taxon>Cystoisospora</taxon>
    </lineage>
</organism>
<evidence type="ECO:0000259" key="14">
    <source>
        <dbReference type="Pfam" id="PF00535"/>
    </source>
</evidence>
<comment type="cofactor">
    <cofactor evidence="1">
        <name>Ca(2+)</name>
        <dbReference type="ChEBI" id="CHEBI:29108"/>
    </cofactor>
</comment>
<keyword evidence="12" id="KW-0464">Manganese</keyword>
<evidence type="ECO:0000256" key="5">
    <source>
        <dbReference type="ARBA" id="ARBA00004922"/>
    </source>
</evidence>
<keyword evidence="9" id="KW-0479">Metal-binding</keyword>
<dbReference type="UniPathway" id="UPA00378"/>
<comment type="similarity">
    <text evidence="6 13">Belongs to the glycosyltransferase 2 family.</text>
</comment>
<evidence type="ECO:0000256" key="13">
    <source>
        <dbReference type="RuleBase" id="RU365083"/>
    </source>
</evidence>
<dbReference type="EMBL" id="MIGC01001028">
    <property type="protein sequence ID" value="PHJ23718.1"/>
    <property type="molecule type" value="Genomic_DNA"/>
</dbReference>
<evidence type="ECO:0000256" key="6">
    <source>
        <dbReference type="ARBA" id="ARBA00006739"/>
    </source>
</evidence>
<dbReference type="InterPro" id="IPR029044">
    <property type="entry name" value="Nucleotide-diphossugar_trans"/>
</dbReference>
<evidence type="ECO:0000256" key="11">
    <source>
        <dbReference type="ARBA" id="ARBA00022842"/>
    </source>
</evidence>
<dbReference type="Proteomes" id="UP000221165">
    <property type="component" value="Unassembled WGS sequence"/>
</dbReference>
<comment type="catalytic activity">
    <reaction evidence="13">
        <text>a di-trans,poly-cis-dolichyl phosphate + GDP-alpha-D-mannose = a di-trans,poly-cis-dolichyl beta-D-mannosyl phosphate + GDP</text>
        <dbReference type="Rhea" id="RHEA:21184"/>
        <dbReference type="Rhea" id="RHEA-COMP:19498"/>
        <dbReference type="Rhea" id="RHEA-COMP:19501"/>
        <dbReference type="ChEBI" id="CHEBI:57527"/>
        <dbReference type="ChEBI" id="CHEBI:57683"/>
        <dbReference type="ChEBI" id="CHEBI:58189"/>
        <dbReference type="ChEBI" id="CHEBI:58211"/>
    </reaction>
</comment>
<comment type="cofactor">
    <cofactor evidence="2">
        <name>Mn(2+)</name>
        <dbReference type="ChEBI" id="CHEBI:29035"/>
    </cofactor>
</comment>
<dbReference type="GO" id="GO:0006506">
    <property type="term" value="P:GPI anchor biosynthetic process"/>
    <property type="evidence" value="ECO:0007669"/>
    <property type="project" value="TreeGrafter"/>
</dbReference>
<dbReference type="Gene3D" id="3.90.550.10">
    <property type="entry name" value="Spore Coat Polysaccharide Biosynthesis Protein SpsA, Chain A"/>
    <property type="match status" value="1"/>
</dbReference>
<keyword evidence="16" id="KW-1185">Reference proteome</keyword>
<evidence type="ECO:0000256" key="9">
    <source>
        <dbReference type="ARBA" id="ARBA00022723"/>
    </source>
</evidence>
<keyword evidence="8 13" id="KW-0808">Transferase</keyword>